<protein>
    <submittedName>
        <fullName evidence="2">Uncharacterized protein</fullName>
    </submittedName>
</protein>
<reference evidence="2" key="1">
    <citation type="submission" date="2023-03" db="EMBL/GenBank/DDBJ databases">
        <title>MT1 and MT2 Draft Genomes of Novel Species.</title>
        <authorList>
            <person name="Venkateswaran K."/>
        </authorList>
    </citation>
    <scope>NUCLEOTIDE SEQUENCE</scope>
    <source>
        <strain evidence="2">F6_3S_P_2</strain>
    </source>
</reference>
<comment type="caution">
    <text evidence="2">The sequence shown here is derived from an EMBL/GenBank/DDBJ whole genome shotgun (WGS) entry which is preliminary data.</text>
</comment>
<evidence type="ECO:0000256" key="1">
    <source>
        <dbReference type="SAM" id="Phobius"/>
    </source>
</evidence>
<organism evidence="2 3">
    <name type="scientific">Sporosarcina highlanderae</name>
    <dbReference type="NCBI Taxonomy" id="3035916"/>
    <lineage>
        <taxon>Bacteria</taxon>
        <taxon>Bacillati</taxon>
        <taxon>Bacillota</taxon>
        <taxon>Bacilli</taxon>
        <taxon>Bacillales</taxon>
        <taxon>Caryophanaceae</taxon>
        <taxon>Sporosarcina</taxon>
    </lineage>
</organism>
<proteinExistence type="predicted"/>
<evidence type="ECO:0000313" key="2">
    <source>
        <dbReference type="EMBL" id="MDN4606172.1"/>
    </source>
</evidence>
<accession>A0ABT8JMK5</accession>
<keyword evidence="1" id="KW-0472">Membrane</keyword>
<dbReference type="Proteomes" id="UP001175097">
    <property type="component" value="Unassembled WGS sequence"/>
</dbReference>
<keyword evidence="3" id="KW-1185">Reference proteome</keyword>
<keyword evidence="1" id="KW-0812">Transmembrane</keyword>
<gene>
    <name evidence="2" type="ORF">P5G49_01600</name>
</gene>
<sequence length="88" mass="9798">MDNNRAVFFFIISTILLTSGLAALLYFFVMDALSPFLMLIPLLTTFVIQKAVLKRPVFGRSGLGLCSEWDLANGTCCVSKERAYSNVR</sequence>
<evidence type="ECO:0000313" key="3">
    <source>
        <dbReference type="Proteomes" id="UP001175097"/>
    </source>
</evidence>
<keyword evidence="1" id="KW-1133">Transmembrane helix</keyword>
<name>A0ABT8JMK5_9BACL</name>
<dbReference type="EMBL" id="JAROCC010000001">
    <property type="protein sequence ID" value="MDN4606172.1"/>
    <property type="molecule type" value="Genomic_DNA"/>
</dbReference>
<dbReference type="RefSeq" id="WP_301241713.1">
    <property type="nucleotide sequence ID" value="NZ_JAROCC010000001.1"/>
</dbReference>
<feature type="transmembrane region" description="Helical" evidence="1">
    <location>
        <begin position="7"/>
        <end position="29"/>
    </location>
</feature>